<keyword evidence="6" id="KW-1185">Reference proteome</keyword>
<dbReference type="Gene3D" id="1.10.1660.10">
    <property type="match status" value="1"/>
</dbReference>
<organism evidence="5 6">
    <name type="scientific">Reichenbachiella ulvae</name>
    <dbReference type="NCBI Taxonomy" id="2980104"/>
    <lineage>
        <taxon>Bacteria</taxon>
        <taxon>Pseudomonadati</taxon>
        <taxon>Bacteroidota</taxon>
        <taxon>Cytophagia</taxon>
        <taxon>Cytophagales</taxon>
        <taxon>Reichenbachiellaceae</taxon>
        <taxon>Reichenbachiella</taxon>
    </lineage>
</organism>
<accession>A0ABT3D089</accession>
<evidence type="ECO:0000259" key="4">
    <source>
        <dbReference type="PROSITE" id="PS50937"/>
    </source>
</evidence>
<evidence type="ECO:0000256" key="1">
    <source>
        <dbReference type="ARBA" id="ARBA00023015"/>
    </source>
</evidence>
<keyword evidence="1" id="KW-0805">Transcription regulation</keyword>
<gene>
    <name evidence="5" type="ORF">N7U62_22055</name>
</gene>
<proteinExistence type="predicted"/>
<protein>
    <submittedName>
        <fullName evidence="5">MerR family transcriptional regulator</fullName>
    </submittedName>
</protein>
<dbReference type="PANTHER" id="PTHR30204">
    <property type="entry name" value="REDOX-CYCLING DRUG-SENSING TRANSCRIPTIONAL ACTIVATOR SOXR"/>
    <property type="match status" value="1"/>
</dbReference>
<dbReference type="InterPro" id="IPR047057">
    <property type="entry name" value="MerR_fam"/>
</dbReference>
<evidence type="ECO:0000313" key="6">
    <source>
        <dbReference type="Proteomes" id="UP001300692"/>
    </source>
</evidence>
<name>A0ABT3D089_9BACT</name>
<dbReference type="InterPro" id="IPR009061">
    <property type="entry name" value="DNA-bd_dom_put_sf"/>
</dbReference>
<evidence type="ECO:0000313" key="5">
    <source>
        <dbReference type="EMBL" id="MCV9389366.1"/>
    </source>
</evidence>
<sequence length="130" mass="15044">MLIGEVVKRTGLSKDTIRFYEKKKLIELYRTDRRSNNYKEYSEEMVQRLLSIKKLKALGFTLNEISEILTMIEENDATCDNIKHRITSKVDLIDQKIRQLKDLKSQLLTGAENCDSTCITPEELNCSIVA</sequence>
<keyword evidence="3" id="KW-0804">Transcription</keyword>
<dbReference type="Proteomes" id="UP001300692">
    <property type="component" value="Unassembled WGS sequence"/>
</dbReference>
<feature type="domain" description="HTH merR-type" evidence="4">
    <location>
        <begin position="1"/>
        <end position="71"/>
    </location>
</feature>
<evidence type="ECO:0000256" key="3">
    <source>
        <dbReference type="ARBA" id="ARBA00023163"/>
    </source>
</evidence>
<evidence type="ECO:0000256" key="2">
    <source>
        <dbReference type="ARBA" id="ARBA00023125"/>
    </source>
</evidence>
<dbReference type="PROSITE" id="PS50937">
    <property type="entry name" value="HTH_MERR_2"/>
    <property type="match status" value="1"/>
</dbReference>
<reference evidence="5 6" key="1">
    <citation type="submission" date="2022-10" db="EMBL/GenBank/DDBJ databases">
        <title>Comparative genomics and taxonomic characterization of three novel marine species of genus Reichenbachiella exhibiting antioxidant and polysaccharide degradation activities.</title>
        <authorList>
            <person name="Muhammad N."/>
            <person name="Lee Y.-J."/>
            <person name="Ko J."/>
            <person name="Kim S.-G."/>
        </authorList>
    </citation>
    <scope>NUCLEOTIDE SEQUENCE [LARGE SCALE GENOMIC DNA]</scope>
    <source>
        <strain evidence="5 6">ABR2-5</strain>
    </source>
</reference>
<keyword evidence="2" id="KW-0238">DNA-binding</keyword>
<dbReference type="PANTHER" id="PTHR30204:SF94">
    <property type="entry name" value="HEAVY METAL-DEPENDENT TRANSCRIPTIONAL REGULATOR HI_0293-RELATED"/>
    <property type="match status" value="1"/>
</dbReference>
<dbReference type="SMART" id="SM00422">
    <property type="entry name" value="HTH_MERR"/>
    <property type="match status" value="1"/>
</dbReference>
<dbReference type="RefSeq" id="WP_264140287.1">
    <property type="nucleotide sequence ID" value="NZ_JAOYOD010000001.1"/>
</dbReference>
<dbReference type="EMBL" id="JAOYOD010000001">
    <property type="protein sequence ID" value="MCV9389366.1"/>
    <property type="molecule type" value="Genomic_DNA"/>
</dbReference>
<dbReference type="Pfam" id="PF13411">
    <property type="entry name" value="MerR_1"/>
    <property type="match status" value="1"/>
</dbReference>
<comment type="caution">
    <text evidence="5">The sequence shown here is derived from an EMBL/GenBank/DDBJ whole genome shotgun (WGS) entry which is preliminary data.</text>
</comment>
<dbReference type="InterPro" id="IPR000551">
    <property type="entry name" value="MerR-type_HTH_dom"/>
</dbReference>
<dbReference type="SUPFAM" id="SSF46955">
    <property type="entry name" value="Putative DNA-binding domain"/>
    <property type="match status" value="1"/>
</dbReference>